<dbReference type="InterPro" id="IPR024079">
    <property type="entry name" value="MetalloPept_cat_dom_sf"/>
</dbReference>
<dbReference type="Proteomes" id="UP000516072">
    <property type="component" value="Chromosome"/>
</dbReference>
<evidence type="ECO:0000259" key="3">
    <source>
        <dbReference type="Pfam" id="PF07589"/>
    </source>
</evidence>
<feature type="chain" id="PRO_5028829955" evidence="2">
    <location>
        <begin position="25"/>
        <end position="370"/>
    </location>
</feature>
<sequence length="370" mass="39853">MMLSSIKKCLLSLLFGCNIVTAQASIMFNAIYDDVINNTGVGFDDPTIVGPNDLTLGQERQNTLQAVFNYLNTVIDETGTFNLEVNSSLLPDNPNSSNIVAPQFPLVYNGLSIESSPDDILAQGGSYYAIQNGFNSGLTFEDITTGSTLYPGVPDADIQFNFSQNWNSGLGQPDSDQYDLFTVALHEITHDLGFDSFISETGASIFAQSNGINAYTTYDSYLVLGDGTPLVDSAGNFLGTQSDLIDNDIYFSGKYANAANGGMPVQVYDPSTWAQGSSLVHLNDPSDLMYYLINPGMEKRTFSNVDLGILQDLGYTLYSTNNGGDGGQTPPNNGNGGEPSPPSVPEPSSLALFLLGSIFIYSRRNLYFLT</sequence>
<dbReference type="RefSeq" id="WP_197743870.1">
    <property type="nucleotide sequence ID" value="NZ_LR778175.1"/>
</dbReference>
<feature type="region of interest" description="Disordered" evidence="1">
    <location>
        <begin position="320"/>
        <end position="345"/>
    </location>
</feature>
<evidence type="ECO:0000313" key="4">
    <source>
        <dbReference type="EMBL" id="CAB1276402.1"/>
    </source>
</evidence>
<dbReference type="AlphaFoldDB" id="A0A7G1QAD5"/>
<dbReference type="GO" id="GO:0008237">
    <property type="term" value="F:metallopeptidase activity"/>
    <property type="evidence" value="ECO:0007669"/>
    <property type="project" value="InterPro"/>
</dbReference>
<reference evidence="4 5" key="1">
    <citation type="submission" date="2020-03" db="EMBL/GenBank/DDBJ databases">
        <authorList>
            <person name="Picone N."/>
        </authorList>
    </citation>
    <scope>NUCLEOTIDE SEQUENCE [LARGE SCALE GENOMIC DNA]</scope>
    <source>
        <strain evidence="4">NSCAC1</strain>
    </source>
</reference>
<organism evidence="4 5">
    <name type="scientific">Candidatus Nitrosacidococcus tergens</name>
    <dbReference type="NCBI Taxonomy" id="553981"/>
    <lineage>
        <taxon>Bacteria</taxon>
        <taxon>Pseudomonadati</taxon>
        <taxon>Pseudomonadota</taxon>
        <taxon>Gammaproteobacteria</taxon>
        <taxon>Chromatiales</taxon>
        <taxon>Chromatiaceae</taxon>
        <taxon>Candidatus Nitrosacidococcus</taxon>
    </lineage>
</organism>
<protein>
    <submittedName>
        <fullName evidence="4">Putative Secreted protein containing PEP-CTERM bacterial domain protein</fullName>
    </submittedName>
</protein>
<proteinExistence type="predicted"/>
<dbReference type="EMBL" id="LR778175">
    <property type="protein sequence ID" value="CAB1276402.1"/>
    <property type="molecule type" value="Genomic_DNA"/>
</dbReference>
<dbReference type="Pfam" id="PF07589">
    <property type="entry name" value="PEP-CTERM"/>
    <property type="match status" value="1"/>
</dbReference>
<dbReference type="Gene3D" id="3.40.390.10">
    <property type="entry name" value="Collagenase (Catalytic Domain)"/>
    <property type="match status" value="1"/>
</dbReference>
<dbReference type="KEGG" id="ntg:NSCAC_1154"/>
<feature type="domain" description="Ice-binding protein C-terminal" evidence="3">
    <location>
        <begin position="343"/>
        <end position="364"/>
    </location>
</feature>
<dbReference type="SUPFAM" id="SSF55486">
    <property type="entry name" value="Metalloproteases ('zincins'), catalytic domain"/>
    <property type="match status" value="1"/>
</dbReference>
<dbReference type="InterPro" id="IPR013424">
    <property type="entry name" value="Ice-binding_C"/>
</dbReference>
<dbReference type="NCBIfam" id="TIGR02595">
    <property type="entry name" value="PEP_CTERM"/>
    <property type="match status" value="1"/>
</dbReference>
<accession>A0A7G1QAD5</accession>
<gene>
    <name evidence="4" type="ORF">NSCAC_1154</name>
</gene>
<keyword evidence="2" id="KW-0732">Signal</keyword>
<name>A0A7G1QAD5_9GAMM</name>
<evidence type="ECO:0000256" key="1">
    <source>
        <dbReference type="SAM" id="MobiDB-lite"/>
    </source>
</evidence>
<evidence type="ECO:0000256" key="2">
    <source>
        <dbReference type="SAM" id="SignalP"/>
    </source>
</evidence>
<evidence type="ECO:0000313" key="5">
    <source>
        <dbReference type="Proteomes" id="UP000516072"/>
    </source>
</evidence>
<feature type="signal peptide" evidence="2">
    <location>
        <begin position="1"/>
        <end position="24"/>
    </location>
</feature>
<keyword evidence="5" id="KW-1185">Reference proteome</keyword>